<sequence length="739" mass="83260">MQQLAPREAQDAQDVADSTSVAPNKFRKLLPAFEPSSHSYRSRAAAAVGAGRDTPLVSLPPRINYVRLACEACRRSKRKCTATRPKCDSCAGRDLVCEYKDIASAEANTQALKRKYDQVQEQNNSYKELFDLVRSLPERQSSDMVRRLRGGAEIDTVVRHAQHGDPLLQGALGPETRFKYDSPYLASMPLGLSILDNPYLPSVTYPTGFQGRGERSISPPNPLAVGRDPSAYMMPYHAAQVVEIRTSGLILSRWTSVCKDDDILRALLHSYLLHDYLTFPTMQKDIFLQAMRDGDRRFCSPLLVNTVLAEACHSYRAATNYEQSWRPEILGNQFLAEAKRLWEAEAKKTMLTTLQAAMILHVVYSIKGMDNIGLSYLIQAVAMARDMTLFQPARQKKGKTKTARDFTAWCLYRWQAFQGLHFFQAPLIRDPPSTPLPDPAEDPSWYGEIWAKYPTSETLIPASHGYVFRAITGLRQIANDMACIMFEGTTAIRSLTSCEIVGFHCKLDEWYSQLPEALTPKRTVLPCQLKMHMEYCVLLLKLSQMQLSPENDATSCEHEHPPTKDSETVSYALRCLDTVIRLYYVRQGFDYMDPYLTYFLSILANLTIEGMDGGPVGTEGDDRLETLRSTLILCLKGLYDQSQHAHIASIVARLLRNRLAIEDLEALKGYIDWDEENNDVTLAPKYARSGFPMAIVKRDQEAHMSTLENLVRQYDQLSLDESTVAFSQATTLDGMSQGT</sequence>
<dbReference type="OrthoDB" id="426882at2759"/>
<dbReference type="PANTHER" id="PTHR47256:SF1">
    <property type="entry name" value="ZN(II)2CYS6 TRANSCRIPTION FACTOR (EUROFUNG)"/>
    <property type="match status" value="1"/>
</dbReference>
<evidence type="ECO:0000256" key="2">
    <source>
        <dbReference type="SAM" id="Coils"/>
    </source>
</evidence>
<dbReference type="InterPro" id="IPR036864">
    <property type="entry name" value="Zn2-C6_fun-type_DNA-bd_sf"/>
</dbReference>
<dbReference type="CDD" id="cd12148">
    <property type="entry name" value="fungal_TF_MHR"/>
    <property type="match status" value="1"/>
</dbReference>
<dbReference type="Gene3D" id="4.10.240.10">
    <property type="entry name" value="Zn(2)-C6 fungal-type DNA-binding domain"/>
    <property type="match status" value="1"/>
</dbReference>
<evidence type="ECO:0000259" key="4">
    <source>
        <dbReference type="PROSITE" id="PS50048"/>
    </source>
</evidence>
<evidence type="ECO:0000256" key="3">
    <source>
        <dbReference type="SAM" id="MobiDB-lite"/>
    </source>
</evidence>
<accession>A0A9P9EMP4</accession>
<dbReference type="SMART" id="SM00066">
    <property type="entry name" value="GAL4"/>
    <property type="match status" value="1"/>
</dbReference>
<keyword evidence="1" id="KW-0539">Nucleus</keyword>
<evidence type="ECO:0000313" key="6">
    <source>
        <dbReference type="Proteomes" id="UP000717696"/>
    </source>
</evidence>
<dbReference type="PROSITE" id="PS00463">
    <property type="entry name" value="ZN2_CY6_FUNGAL_1"/>
    <property type="match status" value="1"/>
</dbReference>
<dbReference type="PANTHER" id="PTHR47256">
    <property type="entry name" value="ZN(II)2CYS6 TRANSCRIPTION FACTOR (EUROFUNG)-RELATED"/>
    <property type="match status" value="1"/>
</dbReference>
<keyword evidence="6" id="KW-1185">Reference proteome</keyword>
<gene>
    <name evidence="5" type="ORF">B0J13DRAFT_557476</name>
</gene>
<evidence type="ECO:0000313" key="5">
    <source>
        <dbReference type="EMBL" id="KAH7140288.1"/>
    </source>
</evidence>
<dbReference type="SUPFAM" id="SSF57701">
    <property type="entry name" value="Zn2/Cys6 DNA-binding domain"/>
    <property type="match status" value="1"/>
</dbReference>
<feature type="domain" description="Zn(2)-C6 fungal-type" evidence="4">
    <location>
        <begin position="69"/>
        <end position="99"/>
    </location>
</feature>
<keyword evidence="2" id="KW-0175">Coiled coil</keyword>
<dbReference type="PROSITE" id="PS50048">
    <property type="entry name" value="ZN2_CY6_FUNGAL_2"/>
    <property type="match status" value="1"/>
</dbReference>
<dbReference type="CDD" id="cd00067">
    <property type="entry name" value="GAL4"/>
    <property type="match status" value="1"/>
</dbReference>
<reference evidence="5" key="1">
    <citation type="journal article" date="2021" name="Nat. Commun.">
        <title>Genetic determinants of endophytism in the Arabidopsis root mycobiome.</title>
        <authorList>
            <person name="Mesny F."/>
            <person name="Miyauchi S."/>
            <person name="Thiergart T."/>
            <person name="Pickel B."/>
            <person name="Atanasova L."/>
            <person name="Karlsson M."/>
            <person name="Huettel B."/>
            <person name="Barry K.W."/>
            <person name="Haridas S."/>
            <person name="Chen C."/>
            <person name="Bauer D."/>
            <person name="Andreopoulos W."/>
            <person name="Pangilinan J."/>
            <person name="LaButti K."/>
            <person name="Riley R."/>
            <person name="Lipzen A."/>
            <person name="Clum A."/>
            <person name="Drula E."/>
            <person name="Henrissat B."/>
            <person name="Kohler A."/>
            <person name="Grigoriev I.V."/>
            <person name="Martin F.M."/>
            <person name="Hacquard S."/>
        </authorList>
    </citation>
    <scope>NUCLEOTIDE SEQUENCE</scope>
    <source>
        <strain evidence="5">MPI-CAGE-AT-0021</strain>
    </source>
</reference>
<dbReference type="GO" id="GO:0000981">
    <property type="term" value="F:DNA-binding transcription factor activity, RNA polymerase II-specific"/>
    <property type="evidence" value="ECO:0007669"/>
    <property type="project" value="InterPro"/>
</dbReference>
<dbReference type="AlphaFoldDB" id="A0A9P9EMP4"/>
<dbReference type="Proteomes" id="UP000717696">
    <property type="component" value="Unassembled WGS sequence"/>
</dbReference>
<dbReference type="EMBL" id="JAGMUU010000013">
    <property type="protein sequence ID" value="KAH7140288.1"/>
    <property type="molecule type" value="Genomic_DNA"/>
</dbReference>
<comment type="caution">
    <text evidence="5">The sequence shown here is derived from an EMBL/GenBank/DDBJ whole genome shotgun (WGS) entry which is preliminary data.</text>
</comment>
<dbReference type="InterPro" id="IPR001138">
    <property type="entry name" value="Zn2Cys6_DnaBD"/>
</dbReference>
<organism evidence="5 6">
    <name type="scientific">Dactylonectria estremocensis</name>
    <dbReference type="NCBI Taxonomy" id="1079267"/>
    <lineage>
        <taxon>Eukaryota</taxon>
        <taxon>Fungi</taxon>
        <taxon>Dikarya</taxon>
        <taxon>Ascomycota</taxon>
        <taxon>Pezizomycotina</taxon>
        <taxon>Sordariomycetes</taxon>
        <taxon>Hypocreomycetidae</taxon>
        <taxon>Hypocreales</taxon>
        <taxon>Nectriaceae</taxon>
        <taxon>Dactylonectria</taxon>
    </lineage>
</organism>
<feature type="coiled-coil region" evidence="2">
    <location>
        <begin position="102"/>
        <end position="129"/>
    </location>
</feature>
<name>A0A9P9EMP4_9HYPO</name>
<protein>
    <recommendedName>
        <fullName evidence="4">Zn(2)-C6 fungal-type domain-containing protein</fullName>
    </recommendedName>
</protein>
<dbReference type="Pfam" id="PF00172">
    <property type="entry name" value="Zn_clus"/>
    <property type="match status" value="1"/>
</dbReference>
<dbReference type="InterPro" id="IPR053187">
    <property type="entry name" value="Notoamide_regulator"/>
</dbReference>
<proteinExistence type="predicted"/>
<evidence type="ECO:0000256" key="1">
    <source>
        <dbReference type="ARBA" id="ARBA00023242"/>
    </source>
</evidence>
<feature type="region of interest" description="Disordered" evidence="3">
    <location>
        <begin position="1"/>
        <end position="20"/>
    </location>
</feature>
<dbReference type="GO" id="GO:0008270">
    <property type="term" value="F:zinc ion binding"/>
    <property type="evidence" value="ECO:0007669"/>
    <property type="project" value="InterPro"/>
</dbReference>